<dbReference type="InterPro" id="IPR031890">
    <property type="entry name" value="Fbxo30/Fbxo40"/>
</dbReference>
<proteinExistence type="predicted"/>
<evidence type="ECO:0000313" key="4">
    <source>
        <dbReference type="Proteomes" id="UP000314294"/>
    </source>
</evidence>
<accession>A0A4Z2HNS4</accession>
<reference evidence="3 4" key="1">
    <citation type="submission" date="2019-03" db="EMBL/GenBank/DDBJ databases">
        <title>First draft genome of Liparis tanakae, snailfish: a comprehensive survey of snailfish specific genes.</title>
        <authorList>
            <person name="Kim W."/>
            <person name="Song I."/>
            <person name="Jeong J.-H."/>
            <person name="Kim D."/>
            <person name="Kim S."/>
            <person name="Ryu S."/>
            <person name="Song J.Y."/>
            <person name="Lee S.K."/>
        </authorList>
    </citation>
    <scope>NUCLEOTIDE SEQUENCE [LARGE SCALE GENOMIC DNA]</scope>
    <source>
        <tissue evidence="3">Muscle</tissue>
    </source>
</reference>
<dbReference type="Proteomes" id="UP000314294">
    <property type="component" value="Unassembled WGS sequence"/>
</dbReference>
<keyword evidence="4" id="KW-1185">Reference proteome</keyword>
<gene>
    <name evidence="3" type="primary">Fbxo40_1</name>
    <name evidence="3" type="ORF">EYF80_023330</name>
</gene>
<evidence type="ECO:0000313" key="3">
    <source>
        <dbReference type="EMBL" id="TNN66422.1"/>
    </source>
</evidence>
<dbReference type="GO" id="GO:0061630">
    <property type="term" value="F:ubiquitin protein ligase activity"/>
    <property type="evidence" value="ECO:0007669"/>
    <property type="project" value="InterPro"/>
</dbReference>
<feature type="region of interest" description="Disordered" evidence="1">
    <location>
        <begin position="78"/>
        <end position="106"/>
    </location>
</feature>
<dbReference type="GO" id="GO:0005737">
    <property type="term" value="C:cytoplasm"/>
    <property type="evidence" value="ECO:0007669"/>
    <property type="project" value="TreeGrafter"/>
</dbReference>
<feature type="domain" description="F-box" evidence="2">
    <location>
        <begin position="1"/>
        <end position="80"/>
    </location>
</feature>
<protein>
    <submittedName>
        <fullName evidence="3">F-box only protein 40</fullName>
    </submittedName>
</protein>
<dbReference type="InterPro" id="IPR001810">
    <property type="entry name" value="F-box_dom"/>
</dbReference>
<name>A0A4Z2HNS4_9TELE</name>
<dbReference type="OrthoDB" id="8416261at2759"/>
<comment type="caution">
    <text evidence="3">The sequence shown here is derived from an EMBL/GenBank/DDBJ whole genome shotgun (WGS) entry which is preliminary data.</text>
</comment>
<evidence type="ECO:0000259" key="2">
    <source>
        <dbReference type="Pfam" id="PF15966"/>
    </source>
</evidence>
<feature type="compositionally biased region" description="Basic and acidic residues" evidence="1">
    <location>
        <begin position="83"/>
        <end position="100"/>
    </location>
</feature>
<evidence type="ECO:0000256" key="1">
    <source>
        <dbReference type="SAM" id="MobiDB-lite"/>
    </source>
</evidence>
<dbReference type="PANTHER" id="PTHR15933:SF21">
    <property type="entry name" value="F-BOX ONLY PROTEIN 40"/>
    <property type="match status" value="1"/>
</dbReference>
<dbReference type="PANTHER" id="PTHR15933">
    <property type="entry name" value="PROTEIN CBG16327"/>
    <property type="match status" value="1"/>
</dbReference>
<dbReference type="Pfam" id="PF15966">
    <property type="entry name" value="F-box_4"/>
    <property type="match status" value="1"/>
</dbReference>
<sequence length="106" mass="12241">MRQVSSSLLQERGMVTLRWEKKTDSHGGATWRAKPVWEFSHLFSSVDSWHMADIPPISVHLKVCPYYQTSLLSEPVALSGMSDRQEGSQEERRSLVDHFARNRLQQ</sequence>
<dbReference type="AlphaFoldDB" id="A0A4Z2HNS4"/>
<organism evidence="3 4">
    <name type="scientific">Liparis tanakae</name>
    <name type="common">Tanaka's snailfish</name>
    <dbReference type="NCBI Taxonomy" id="230148"/>
    <lineage>
        <taxon>Eukaryota</taxon>
        <taxon>Metazoa</taxon>
        <taxon>Chordata</taxon>
        <taxon>Craniata</taxon>
        <taxon>Vertebrata</taxon>
        <taxon>Euteleostomi</taxon>
        <taxon>Actinopterygii</taxon>
        <taxon>Neopterygii</taxon>
        <taxon>Teleostei</taxon>
        <taxon>Neoteleostei</taxon>
        <taxon>Acanthomorphata</taxon>
        <taxon>Eupercaria</taxon>
        <taxon>Perciformes</taxon>
        <taxon>Cottioidei</taxon>
        <taxon>Cottales</taxon>
        <taxon>Liparidae</taxon>
        <taxon>Liparis</taxon>
    </lineage>
</organism>
<dbReference type="EMBL" id="SRLO01000219">
    <property type="protein sequence ID" value="TNN66422.1"/>
    <property type="molecule type" value="Genomic_DNA"/>
</dbReference>